<proteinExistence type="inferred from homology"/>
<keyword evidence="6" id="KW-0255">Endonuclease</keyword>
<dbReference type="SUPFAM" id="SSF116734">
    <property type="entry name" value="DNA methylase specificity domain"/>
    <property type="match status" value="2"/>
</dbReference>
<feature type="domain" description="Type I restriction modification DNA specificity" evidence="5">
    <location>
        <begin position="40"/>
        <end position="189"/>
    </location>
</feature>
<dbReference type="PANTHER" id="PTHR30408">
    <property type="entry name" value="TYPE-1 RESTRICTION ENZYME ECOKI SPECIFICITY PROTEIN"/>
    <property type="match status" value="1"/>
</dbReference>
<evidence type="ECO:0000313" key="6">
    <source>
        <dbReference type="EMBL" id="PHJ37608.1"/>
    </source>
</evidence>
<dbReference type="AlphaFoldDB" id="A0A2C6MC43"/>
<keyword evidence="7" id="KW-1185">Reference proteome</keyword>
<protein>
    <submittedName>
        <fullName evidence="6">Restriction endonuclease subunit S</fullName>
    </submittedName>
</protein>
<keyword evidence="4" id="KW-0175">Coiled coil</keyword>
<feature type="coiled-coil region" evidence="4">
    <location>
        <begin position="365"/>
        <end position="392"/>
    </location>
</feature>
<dbReference type="EMBL" id="AWQQ01000088">
    <property type="protein sequence ID" value="PHJ37608.1"/>
    <property type="molecule type" value="Genomic_DNA"/>
</dbReference>
<keyword evidence="6" id="KW-0378">Hydrolase</keyword>
<evidence type="ECO:0000256" key="4">
    <source>
        <dbReference type="SAM" id="Coils"/>
    </source>
</evidence>
<feature type="domain" description="Type I restriction modification DNA specificity" evidence="5">
    <location>
        <begin position="265"/>
        <end position="377"/>
    </location>
</feature>
<name>A0A2C6MC43_9FIRM</name>
<evidence type="ECO:0000256" key="3">
    <source>
        <dbReference type="ARBA" id="ARBA00023125"/>
    </source>
</evidence>
<dbReference type="Gene3D" id="3.90.220.20">
    <property type="entry name" value="DNA methylase specificity domains"/>
    <property type="match status" value="2"/>
</dbReference>
<reference evidence="6 7" key="1">
    <citation type="submission" date="2013-09" db="EMBL/GenBank/DDBJ databases">
        <title>Biodegradation of hydrocarbons in the deep terrestrial subsurface : characterization of a microbial consortium composed of two Desulfotomaculum species originating from a deep geological formation.</title>
        <authorList>
            <person name="Aullo T."/>
            <person name="Berlendis S."/>
            <person name="Lascourreges J.-F."/>
            <person name="Dessort D."/>
            <person name="Saint-Laurent S."/>
            <person name="Schraauwers B."/>
            <person name="Mas J."/>
            <person name="Magot M."/>
            <person name="Ranchou-Peyruse A."/>
        </authorList>
    </citation>
    <scope>NUCLEOTIDE SEQUENCE [LARGE SCALE GENOMIC DNA]</scope>
    <source>
        <strain evidence="6 7">Bs107</strain>
    </source>
</reference>
<dbReference type="GO" id="GO:0004519">
    <property type="term" value="F:endonuclease activity"/>
    <property type="evidence" value="ECO:0007669"/>
    <property type="project" value="UniProtKB-KW"/>
</dbReference>
<dbReference type="PANTHER" id="PTHR30408:SF12">
    <property type="entry name" value="TYPE I RESTRICTION ENZYME MJAVIII SPECIFICITY SUBUNIT"/>
    <property type="match status" value="1"/>
</dbReference>
<keyword evidence="6" id="KW-0540">Nuclease</keyword>
<comment type="caution">
    <text evidence="6">The sequence shown here is derived from an EMBL/GenBank/DDBJ whole genome shotgun (WGS) entry which is preliminary data.</text>
</comment>
<evidence type="ECO:0000313" key="7">
    <source>
        <dbReference type="Proteomes" id="UP000222564"/>
    </source>
</evidence>
<dbReference type="RefSeq" id="WP_099083665.1">
    <property type="nucleotide sequence ID" value="NZ_AWQQ01000088.1"/>
</dbReference>
<dbReference type="CDD" id="cd17524">
    <property type="entry name" value="RMtype1_S_EcoUTORF5051P-TRD2-CR2_like"/>
    <property type="match status" value="1"/>
</dbReference>
<dbReference type="InterPro" id="IPR052021">
    <property type="entry name" value="Type-I_RS_S_subunit"/>
</dbReference>
<keyword evidence="2" id="KW-0680">Restriction system</keyword>
<sequence>MSANQLSLHPLRRERLPKGWQLLPVGKVLVDSQYGTNTSASENGNTNVLGMKDIQNGSILTTNLICANLSKEERSKYILKKGDILINRTNSYDLVGKVGIFDSDDEVVFASYLVRLKVNEKLIIPEFLNYWLNSYSAQKTIKRIATRAVGQANINPTEFKKHCFVPVPPLFEQKEIVSLLKCCSSVIEKIEQLITAKEKQFTWLIKTLISGQCEQWEHLRAEELFDNVTEKHHPEEELLSVTQDRGVIPRRMLEGRVMSPEGSTSSYKLVQEGDFVISLRSFQGGIEYSRYRGIVSPAYTILRPKVVLHDEFYRHFFKSYIFIEKYLRIAVIGIRDGKQISIQDFLTIKIPYPSMEQQQIIAEVLNTAQQEINLLKRLADSYRKQKRGLMQKLLTGQWQVNTDKEAF</sequence>
<organism evidence="6 7">
    <name type="scientific">Desulforamulus profundi</name>
    <dbReference type="NCBI Taxonomy" id="1383067"/>
    <lineage>
        <taxon>Bacteria</taxon>
        <taxon>Bacillati</taxon>
        <taxon>Bacillota</taxon>
        <taxon>Clostridia</taxon>
        <taxon>Eubacteriales</taxon>
        <taxon>Peptococcaceae</taxon>
        <taxon>Desulforamulus</taxon>
    </lineage>
</organism>
<dbReference type="InterPro" id="IPR000055">
    <property type="entry name" value="Restrct_endonuc_typeI_TRD"/>
</dbReference>
<gene>
    <name evidence="6" type="ORF">P378_15525</name>
</gene>
<dbReference type="GO" id="GO:0009307">
    <property type="term" value="P:DNA restriction-modification system"/>
    <property type="evidence" value="ECO:0007669"/>
    <property type="project" value="UniProtKB-KW"/>
</dbReference>
<evidence type="ECO:0000256" key="1">
    <source>
        <dbReference type="ARBA" id="ARBA00010923"/>
    </source>
</evidence>
<dbReference type="OrthoDB" id="9795776at2"/>
<comment type="similarity">
    <text evidence="1">Belongs to the type-I restriction system S methylase family.</text>
</comment>
<dbReference type="Proteomes" id="UP000222564">
    <property type="component" value="Unassembled WGS sequence"/>
</dbReference>
<dbReference type="Pfam" id="PF01420">
    <property type="entry name" value="Methylase_S"/>
    <property type="match status" value="2"/>
</dbReference>
<accession>A0A2C6MC43</accession>
<dbReference type="GO" id="GO:0003677">
    <property type="term" value="F:DNA binding"/>
    <property type="evidence" value="ECO:0007669"/>
    <property type="project" value="UniProtKB-KW"/>
</dbReference>
<keyword evidence="3" id="KW-0238">DNA-binding</keyword>
<evidence type="ECO:0000256" key="2">
    <source>
        <dbReference type="ARBA" id="ARBA00022747"/>
    </source>
</evidence>
<dbReference type="InterPro" id="IPR044946">
    <property type="entry name" value="Restrct_endonuc_typeI_TRD_sf"/>
</dbReference>
<evidence type="ECO:0000259" key="5">
    <source>
        <dbReference type="Pfam" id="PF01420"/>
    </source>
</evidence>